<feature type="non-terminal residue" evidence="2">
    <location>
        <position position="1"/>
    </location>
</feature>
<feature type="compositionally biased region" description="Basic and acidic residues" evidence="1">
    <location>
        <begin position="82"/>
        <end position="91"/>
    </location>
</feature>
<evidence type="ECO:0000313" key="2">
    <source>
        <dbReference type="EMBL" id="KAK3922377.1"/>
    </source>
</evidence>
<keyword evidence="3" id="KW-1185">Reference proteome</keyword>
<protein>
    <submittedName>
        <fullName evidence="2">Intermediate filament protein ON3</fullName>
    </submittedName>
</protein>
<feature type="region of interest" description="Disordered" evidence="1">
    <location>
        <begin position="64"/>
        <end position="102"/>
    </location>
</feature>
<proteinExistence type="predicted"/>
<dbReference type="EMBL" id="JAHWGI010001090">
    <property type="protein sequence ID" value="KAK3922377.1"/>
    <property type="molecule type" value="Genomic_DNA"/>
</dbReference>
<dbReference type="Proteomes" id="UP001219518">
    <property type="component" value="Unassembled WGS sequence"/>
</dbReference>
<name>A0AAE1HJE5_9NEOP</name>
<evidence type="ECO:0000256" key="1">
    <source>
        <dbReference type="SAM" id="MobiDB-lite"/>
    </source>
</evidence>
<dbReference type="AlphaFoldDB" id="A0AAE1HJE5"/>
<gene>
    <name evidence="2" type="ORF">KUF71_011846</name>
</gene>
<reference evidence="2" key="1">
    <citation type="submission" date="2021-07" db="EMBL/GenBank/DDBJ databases">
        <authorList>
            <person name="Catto M.A."/>
            <person name="Jacobson A."/>
            <person name="Kennedy G."/>
            <person name="Labadie P."/>
            <person name="Hunt B.G."/>
            <person name="Srinivasan R."/>
        </authorList>
    </citation>
    <scope>NUCLEOTIDE SEQUENCE</scope>
    <source>
        <strain evidence="2">PL_HMW_Pooled</strain>
        <tissue evidence="2">Head</tissue>
    </source>
</reference>
<sequence>MINIHSPFYPCKHGRKKSCHFFRFGGKYQVRQSTSCIAEDSRLLQRFVGDGENEVGQKSNYDTQIARSDKKKRVTVAAAKIPRSDKKRSDNRCASPRANPPLQGFITEQYYVSSARLNF</sequence>
<evidence type="ECO:0000313" key="3">
    <source>
        <dbReference type="Proteomes" id="UP001219518"/>
    </source>
</evidence>
<organism evidence="2 3">
    <name type="scientific">Frankliniella fusca</name>
    <dbReference type="NCBI Taxonomy" id="407009"/>
    <lineage>
        <taxon>Eukaryota</taxon>
        <taxon>Metazoa</taxon>
        <taxon>Ecdysozoa</taxon>
        <taxon>Arthropoda</taxon>
        <taxon>Hexapoda</taxon>
        <taxon>Insecta</taxon>
        <taxon>Pterygota</taxon>
        <taxon>Neoptera</taxon>
        <taxon>Paraneoptera</taxon>
        <taxon>Thysanoptera</taxon>
        <taxon>Terebrantia</taxon>
        <taxon>Thripoidea</taxon>
        <taxon>Thripidae</taxon>
        <taxon>Frankliniella</taxon>
    </lineage>
</organism>
<accession>A0AAE1HJE5</accession>
<comment type="caution">
    <text evidence="2">The sequence shown here is derived from an EMBL/GenBank/DDBJ whole genome shotgun (WGS) entry which is preliminary data.</text>
</comment>
<reference evidence="2" key="2">
    <citation type="journal article" date="2023" name="BMC Genomics">
        <title>Pest status, molecular evolution, and epigenetic factors derived from the genome assembly of Frankliniella fusca, a thysanopteran phytovirus vector.</title>
        <authorList>
            <person name="Catto M.A."/>
            <person name="Labadie P.E."/>
            <person name="Jacobson A.L."/>
            <person name="Kennedy G.G."/>
            <person name="Srinivasan R."/>
            <person name="Hunt B.G."/>
        </authorList>
    </citation>
    <scope>NUCLEOTIDE SEQUENCE</scope>
    <source>
        <strain evidence="2">PL_HMW_Pooled</strain>
    </source>
</reference>